<dbReference type="EMBL" id="ABEU02000004">
    <property type="protein sequence ID" value="PNR55723.1"/>
    <property type="molecule type" value="Genomic_DNA"/>
</dbReference>
<dbReference type="Pfam" id="PF04885">
    <property type="entry name" value="Stig1"/>
    <property type="match status" value="1"/>
</dbReference>
<evidence type="ECO:0000313" key="6">
    <source>
        <dbReference type="EnsemblPlants" id="PAC:32919961.CDS.1"/>
    </source>
</evidence>
<evidence type="ECO:0000313" key="5">
    <source>
        <dbReference type="EMBL" id="PNR55723.1"/>
    </source>
</evidence>
<feature type="chain" id="PRO_5043158331" description="Stigma-specific Stig1 family protein" evidence="4">
    <location>
        <begin position="23"/>
        <end position="165"/>
    </location>
</feature>
<dbReference type="PANTHER" id="PTHR33227">
    <property type="entry name" value="STIGMA-SPECIFIC STIG1-LIKE PROTEIN 3"/>
    <property type="match status" value="1"/>
</dbReference>
<sequence>MAFPRFVLLKVVLLGVLVVAAAHVSHDSDDVTDRGIPSTSSSHHGPGGRFRLTEESGAGRSLLNIQDPCGQGNSPAYNCARILPRGSRRPVCCSSPRRQCRDIGATDRNNCGACNRRCSWNEICCGGRCYDSRRNSNHCGRCNIRCPRGFQCIQGTCGYNGHEYR</sequence>
<gene>
    <name evidence="6" type="primary">LOC112281034</name>
    <name evidence="5" type="ORF">PHYPA_006620</name>
</gene>
<proteinExistence type="inferred from homology"/>
<dbReference type="Gramene" id="Pp3c4_22920V3.2">
    <property type="protein sequence ID" value="PAC:32919962.CDS.1"/>
    <property type="gene ID" value="Pp3c4_22920"/>
</dbReference>
<reference evidence="5 7" key="2">
    <citation type="journal article" date="2018" name="Plant J.">
        <title>The Physcomitrella patens chromosome-scale assembly reveals moss genome structure and evolution.</title>
        <authorList>
            <person name="Lang D."/>
            <person name="Ullrich K.K."/>
            <person name="Murat F."/>
            <person name="Fuchs J."/>
            <person name="Jenkins J."/>
            <person name="Haas F.B."/>
            <person name="Piednoel M."/>
            <person name="Gundlach H."/>
            <person name="Van Bel M."/>
            <person name="Meyberg R."/>
            <person name="Vives C."/>
            <person name="Morata J."/>
            <person name="Symeonidi A."/>
            <person name="Hiss M."/>
            <person name="Muchero W."/>
            <person name="Kamisugi Y."/>
            <person name="Saleh O."/>
            <person name="Blanc G."/>
            <person name="Decker E.L."/>
            <person name="van Gessel N."/>
            <person name="Grimwood J."/>
            <person name="Hayes R.D."/>
            <person name="Graham S.W."/>
            <person name="Gunter L.E."/>
            <person name="McDaniel S.F."/>
            <person name="Hoernstein S.N.W."/>
            <person name="Larsson A."/>
            <person name="Li F.W."/>
            <person name="Perroud P.F."/>
            <person name="Phillips J."/>
            <person name="Ranjan P."/>
            <person name="Rokshar D.S."/>
            <person name="Rothfels C.J."/>
            <person name="Schneider L."/>
            <person name="Shu S."/>
            <person name="Stevenson D.W."/>
            <person name="Thummler F."/>
            <person name="Tillich M."/>
            <person name="Villarreal Aguilar J.C."/>
            <person name="Widiez T."/>
            <person name="Wong G.K."/>
            <person name="Wymore A."/>
            <person name="Zhang Y."/>
            <person name="Zimmer A.D."/>
            <person name="Quatrano R.S."/>
            <person name="Mayer K.F.X."/>
            <person name="Goodstein D."/>
            <person name="Casacuberta J.M."/>
            <person name="Vandepoele K."/>
            <person name="Reski R."/>
            <person name="Cuming A.C."/>
            <person name="Tuskan G.A."/>
            <person name="Maumus F."/>
            <person name="Salse J."/>
            <person name="Schmutz J."/>
            <person name="Rensing S.A."/>
        </authorList>
    </citation>
    <scope>NUCLEOTIDE SEQUENCE [LARGE SCALE GENOMIC DNA]</scope>
    <source>
        <strain evidence="6 7">cv. Gransden 2004</strain>
    </source>
</reference>
<accession>A0A2K1KPL0</accession>
<organism evidence="5">
    <name type="scientific">Physcomitrium patens</name>
    <name type="common">Spreading-leaved earth moss</name>
    <name type="synonym">Physcomitrella patens</name>
    <dbReference type="NCBI Taxonomy" id="3218"/>
    <lineage>
        <taxon>Eukaryota</taxon>
        <taxon>Viridiplantae</taxon>
        <taxon>Streptophyta</taxon>
        <taxon>Embryophyta</taxon>
        <taxon>Bryophyta</taxon>
        <taxon>Bryophytina</taxon>
        <taxon>Bryopsida</taxon>
        <taxon>Funariidae</taxon>
        <taxon>Funariales</taxon>
        <taxon>Funariaceae</taxon>
        <taxon>Physcomitrium</taxon>
    </lineage>
</organism>
<dbReference type="PANTHER" id="PTHR33227:SF54">
    <property type="entry name" value="PROTEIN STIG1"/>
    <property type="match status" value="1"/>
</dbReference>
<dbReference type="OMA" id="THINAMS"/>
<keyword evidence="2 4" id="KW-0732">Signal</keyword>
<feature type="compositionally biased region" description="Low complexity" evidence="3">
    <location>
        <begin position="35"/>
        <end position="44"/>
    </location>
</feature>
<evidence type="ECO:0000256" key="2">
    <source>
        <dbReference type="ARBA" id="ARBA00022729"/>
    </source>
</evidence>
<dbReference type="AlphaFoldDB" id="A0A2K1KPL0"/>
<dbReference type="Proteomes" id="UP000006727">
    <property type="component" value="Chromosome 4"/>
</dbReference>
<dbReference type="InterPro" id="IPR006969">
    <property type="entry name" value="Stig-like"/>
</dbReference>
<evidence type="ECO:0000256" key="4">
    <source>
        <dbReference type="SAM" id="SignalP"/>
    </source>
</evidence>
<dbReference type="EnsemblPlants" id="Pp3c4_22920V3.1">
    <property type="protein sequence ID" value="PAC:32919961.CDS.1"/>
    <property type="gene ID" value="Pp3c4_22920"/>
</dbReference>
<reference evidence="5 7" key="1">
    <citation type="journal article" date="2008" name="Science">
        <title>The Physcomitrella genome reveals evolutionary insights into the conquest of land by plants.</title>
        <authorList>
            <person name="Rensing S."/>
            <person name="Lang D."/>
            <person name="Zimmer A."/>
            <person name="Terry A."/>
            <person name="Salamov A."/>
            <person name="Shapiro H."/>
            <person name="Nishiyama T."/>
            <person name="Perroud P.-F."/>
            <person name="Lindquist E."/>
            <person name="Kamisugi Y."/>
            <person name="Tanahashi T."/>
            <person name="Sakakibara K."/>
            <person name="Fujita T."/>
            <person name="Oishi K."/>
            <person name="Shin-I T."/>
            <person name="Kuroki Y."/>
            <person name="Toyoda A."/>
            <person name="Suzuki Y."/>
            <person name="Hashimoto A."/>
            <person name="Yamaguchi K."/>
            <person name="Sugano A."/>
            <person name="Kohara Y."/>
            <person name="Fujiyama A."/>
            <person name="Anterola A."/>
            <person name="Aoki S."/>
            <person name="Ashton N."/>
            <person name="Barbazuk W.B."/>
            <person name="Barker E."/>
            <person name="Bennetzen J."/>
            <person name="Bezanilla M."/>
            <person name="Blankenship R."/>
            <person name="Cho S.H."/>
            <person name="Dutcher S."/>
            <person name="Estelle M."/>
            <person name="Fawcett J.A."/>
            <person name="Gundlach H."/>
            <person name="Hanada K."/>
            <person name="Heyl A."/>
            <person name="Hicks K.A."/>
            <person name="Hugh J."/>
            <person name="Lohr M."/>
            <person name="Mayer K."/>
            <person name="Melkozernov A."/>
            <person name="Murata T."/>
            <person name="Nelson D."/>
            <person name="Pils B."/>
            <person name="Prigge M."/>
            <person name="Reiss B."/>
            <person name="Renner T."/>
            <person name="Rombauts S."/>
            <person name="Rushton P."/>
            <person name="Sanderfoot A."/>
            <person name="Schween G."/>
            <person name="Shiu S.-H."/>
            <person name="Stueber K."/>
            <person name="Theodoulou F.L."/>
            <person name="Tu H."/>
            <person name="Van de Peer Y."/>
            <person name="Verrier P.J."/>
            <person name="Waters E."/>
            <person name="Wood A."/>
            <person name="Yang L."/>
            <person name="Cove D."/>
            <person name="Cuming A."/>
            <person name="Hasebe M."/>
            <person name="Lucas S."/>
            <person name="Mishler D.B."/>
            <person name="Reski R."/>
            <person name="Grigoriev I."/>
            <person name="Quatrano R.S."/>
            <person name="Boore J.L."/>
        </authorList>
    </citation>
    <scope>NUCLEOTIDE SEQUENCE [LARGE SCALE GENOMIC DNA]</scope>
    <source>
        <strain evidence="6 7">cv. Gransden 2004</strain>
    </source>
</reference>
<evidence type="ECO:0000256" key="3">
    <source>
        <dbReference type="SAM" id="MobiDB-lite"/>
    </source>
</evidence>
<evidence type="ECO:0008006" key="8">
    <source>
        <dbReference type="Google" id="ProtNLM"/>
    </source>
</evidence>
<dbReference type="OrthoDB" id="1841769at2759"/>
<dbReference type="PaxDb" id="3218-PP1S60_35V6.1"/>
<evidence type="ECO:0000256" key="1">
    <source>
        <dbReference type="ARBA" id="ARBA00006010"/>
    </source>
</evidence>
<feature type="region of interest" description="Disordered" evidence="3">
    <location>
        <begin position="28"/>
        <end position="51"/>
    </location>
</feature>
<keyword evidence="7" id="KW-1185">Reference proteome</keyword>
<feature type="signal peptide" evidence="4">
    <location>
        <begin position="1"/>
        <end position="22"/>
    </location>
</feature>
<protein>
    <recommendedName>
        <fullName evidence="8">Stigma-specific Stig1 family protein</fullName>
    </recommendedName>
</protein>
<dbReference type="EnsemblPlants" id="Pp3c4_22920V3.2">
    <property type="protein sequence ID" value="PAC:32919962.CDS.1"/>
    <property type="gene ID" value="Pp3c4_22920"/>
</dbReference>
<comment type="similarity">
    <text evidence="1">Belongs to the STIG1 family.</text>
</comment>
<reference evidence="6" key="3">
    <citation type="submission" date="2020-12" db="UniProtKB">
        <authorList>
            <consortium name="EnsemblPlants"/>
        </authorList>
    </citation>
    <scope>IDENTIFICATION</scope>
</reference>
<name>A0A2K1KPL0_PHYPA</name>
<dbReference type="Gramene" id="Pp3c4_22920V3.1">
    <property type="protein sequence ID" value="PAC:32919961.CDS.1"/>
    <property type="gene ID" value="Pp3c4_22920"/>
</dbReference>
<evidence type="ECO:0000313" key="7">
    <source>
        <dbReference type="Proteomes" id="UP000006727"/>
    </source>
</evidence>